<keyword evidence="3" id="KW-0238">DNA-binding</keyword>
<dbReference type="InterPro" id="IPR039446">
    <property type="entry name" value="DauR-like"/>
</dbReference>
<organism evidence="3 4">
    <name type="scientific">Anaerotignum lactatifermentans DSM 14214</name>
    <dbReference type="NCBI Taxonomy" id="1121323"/>
    <lineage>
        <taxon>Bacteria</taxon>
        <taxon>Bacillati</taxon>
        <taxon>Bacillota</taxon>
        <taxon>Clostridia</taxon>
        <taxon>Lachnospirales</taxon>
        <taxon>Anaerotignaceae</taxon>
        <taxon>Anaerotignum</taxon>
    </lineage>
</organism>
<accession>A0A1M6W2T1</accession>
<dbReference type="OrthoDB" id="9796595at2"/>
<dbReference type="Proteomes" id="UP000183975">
    <property type="component" value="Unassembled WGS sequence"/>
</dbReference>
<dbReference type="GO" id="GO:0003677">
    <property type="term" value="F:DNA binding"/>
    <property type="evidence" value="ECO:0007669"/>
    <property type="project" value="UniProtKB-KW"/>
</dbReference>
<protein>
    <submittedName>
        <fullName evidence="3">Predicted transcriptional regulator YheO, contains PAS and DNA-binding HTH domains</fullName>
    </submittedName>
</protein>
<gene>
    <name evidence="3" type="ORF">SAMN02745138_02500</name>
</gene>
<evidence type="ECO:0000313" key="4">
    <source>
        <dbReference type="Proteomes" id="UP000183975"/>
    </source>
</evidence>
<dbReference type="InterPro" id="IPR039445">
    <property type="entry name" value="DauR-like_HTH"/>
</dbReference>
<dbReference type="Pfam" id="PF08348">
    <property type="entry name" value="PAS_6"/>
    <property type="match status" value="1"/>
</dbReference>
<dbReference type="EMBL" id="FRAH01000051">
    <property type="protein sequence ID" value="SHK87989.1"/>
    <property type="molecule type" value="Genomic_DNA"/>
</dbReference>
<keyword evidence="4" id="KW-1185">Reference proteome</keyword>
<feature type="domain" description="YheO-like" evidence="1">
    <location>
        <begin position="16"/>
        <end position="120"/>
    </location>
</feature>
<proteinExistence type="predicted"/>
<evidence type="ECO:0000313" key="3">
    <source>
        <dbReference type="EMBL" id="SHK87989.1"/>
    </source>
</evidence>
<evidence type="ECO:0000259" key="2">
    <source>
        <dbReference type="Pfam" id="PF13309"/>
    </source>
</evidence>
<dbReference type="PANTHER" id="PTHR35568:SF1">
    <property type="entry name" value="TRANSCRIPTIONAL REGULATOR DAUR"/>
    <property type="match status" value="1"/>
</dbReference>
<sequence>MEHYNITLTTEDRRILNSYCTVATGMAEFWGENCEIIIHNLERLDASVMMIVNGYHSGRQAGAPISELTLSFLNQMLADPTLRHINYFAKNKRGETFKAFTSAILGENNRIIGLFCINFYLNISLLSFMQSFFPQSHSDHENISETFVENTEELMLDALENAKKTVYANPTITSSNKNKEIIYLLAQKGIFNLKDSVVTIANHLGISKNTVYMHLRNQNKS</sequence>
<dbReference type="InterPro" id="IPR013559">
    <property type="entry name" value="YheO"/>
</dbReference>
<dbReference type="PANTHER" id="PTHR35568">
    <property type="entry name" value="TRANSCRIPTIONAL REGULATOR DAUR"/>
    <property type="match status" value="1"/>
</dbReference>
<dbReference type="Pfam" id="PF13309">
    <property type="entry name" value="HTH_22"/>
    <property type="match status" value="1"/>
</dbReference>
<dbReference type="RefSeq" id="WP_072852320.1">
    <property type="nucleotide sequence ID" value="NZ_FRAH01000051.1"/>
</dbReference>
<reference evidence="3 4" key="1">
    <citation type="submission" date="2016-11" db="EMBL/GenBank/DDBJ databases">
        <authorList>
            <person name="Jaros S."/>
            <person name="Januszkiewicz K."/>
            <person name="Wedrychowicz H."/>
        </authorList>
    </citation>
    <scope>NUCLEOTIDE SEQUENCE [LARGE SCALE GENOMIC DNA]</scope>
    <source>
        <strain evidence="3 4">DSM 14214</strain>
    </source>
</reference>
<feature type="domain" description="Transcriptional regulator DauR-like HTH" evidence="2">
    <location>
        <begin position="159"/>
        <end position="216"/>
    </location>
</feature>
<dbReference type="AlphaFoldDB" id="A0A1M6W2T1"/>
<evidence type="ECO:0000259" key="1">
    <source>
        <dbReference type="Pfam" id="PF08348"/>
    </source>
</evidence>
<name>A0A1M6W2T1_9FIRM</name>
<dbReference type="GeneID" id="78176426"/>